<evidence type="ECO:0000256" key="7">
    <source>
        <dbReference type="ARBA" id="ARBA00023277"/>
    </source>
</evidence>
<evidence type="ECO:0000256" key="10">
    <source>
        <dbReference type="RuleBase" id="RU364073"/>
    </source>
</evidence>
<feature type="domain" description="Carbohydrate kinase FGGY N-terminal" evidence="11">
    <location>
        <begin position="10"/>
        <end position="247"/>
    </location>
</feature>
<feature type="active site" description="Proton acceptor" evidence="8">
    <location>
        <position position="240"/>
    </location>
</feature>
<dbReference type="Gene3D" id="3.30.420.40">
    <property type="match status" value="2"/>
</dbReference>
<evidence type="ECO:0000256" key="2">
    <source>
        <dbReference type="ARBA" id="ARBA00022629"/>
    </source>
</evidence>
<feature type="domain" description="Carbohydrate kinase FGGY C-terminal" evidence="12">
    <location>
        <begin position="312"/>
        <end position="428"/>
    </location>
</feature>
<comment type="similarity">
    <text evidence="1 8 9">Belongs to the FGGY kinase family.</text>
</comment>
<dbReference type="InterPro" id="IPR043129">
    <property type="entry name" value="ATPase_NBD"/>
</dbReference>
<evidence type="ECO:0000313" key="14">
    <source>
        <dbReference type="Proteomes" id="UP000431826"/>
    </source>
</evidence>
<dbReference type="RefSeq" id="WP_159742321.1">
    <property type="nucleotide sequence ID" value="NZ_BLIR01000001.1"/>
</dbReference>
<accession>A0A640UKQ2</accession>
<sequence length="477" mass="48917">MGAQSAGPLVVGVDSSTQSTKALVVDAVTGAVLARGQAPHAVSGDAGGKESDPRQWWQALGEALDQCGDVARQVSAVSVGGQQHGLVTLDAAGAPVRPAMLWNDVRPAPQSERLIAERGGAAAWAERVGSVPPPAFTVAKWAWLRENEPAAAAATAAVRLPHDYLTERLTGEAVTDRGDASGTGWWASSTESYDAEILAHVGLDAGLLPRVALPGEAAGTVHAGHLPLPKGALVAAGTGDNMAAALGLGLRPGQPVLSLGTSGTVYAVSTHRPADPSGTVAGFADARGDWLPLACTLNCTLAVDRVAALLGRDREAVEEGGGVVMLPFLDGERTPNLPGASGLVHGLRHDTTAGQLLQAAYDGAVFTLLKALDRVLDADAAPDAPLLLIGGGARGRAWRETVRRLSGRPVVVPEARELVALGAAAQAAGLLLEEDPAAVARRWVTARGAEYEAGPRDEAAWERLTATLADGEPLLRP</sequence>
<dbReference type="EMBL" id="BLIR01000001">
    <property type="protein sequence ID" value="GFE35914.1"/>
    <property type="molecule type" value="Genomic_DNA"/>
</dbReference>
<dbReference type="InterPro" id="IPR018485">
    <property type="entry name" value="FGGY_C"/>
</dbReference>
<dbReference type="InterPro" id="IPR018483">
    <property type="entry name" value="Carb_kinase_FGGY_CS"/>
</dbReference>
<dbReference type="GO" id="GO:0005524">
    <property type="term" value="F:ATP binding"/>
    <property type="evidence" value="ECO:0007669"/>
    <property type="project" value="UniProtKB-UniRule"/>
</dbReference>
<keyword evidence="6 8" id="KW-0067">ATP-binding</keyword>
<evidence type="ECO:0000256" key="5">
    <source>
        <dbReference type="ARBA" id="ARBA00022777"/>
    </source>
</evidence>
<dbReference type="PIRSF" id="PIRSF000538">
    <property type="entry name" value="GlpK"/>
    <property type="match status" value="1"/>
</dbReference>
<keyword evidence="4 8" id="KW-0547">Nucleotide-binding</keyword>
<dbReference type="AlphaFoldDB" id="A0A640UKQ2"/>
<dbReference type="GO" id="GO:0004856">
    <property type="term" value="F:D-xylulokinase activity"/>
    <property type="evidence" value="ECO:0007669"/>
    <property type="project" value="UniProtKB-UniRule"/>
</dbReference>
<reference evidence="13 14" key="1">
    <citation type="submission" date="2019-12" db="EMBL/GenBank/DDBJ databases">
        <title>Whole genome shotgun sequence of Streptomyces tubercidicus NBRC 13090.</title>
        <authorList>
            <person name="Ichikawa N."/>
            <person name="Kimura A."/>
            <person name="Kitahashi Y."/>
            <person name="Komaki H."/>
            <person name="Tamura T."/>
        </authorList>
    </citation>
    <scope>NUCLEOTIDE SEQUENCE [LARGE SCALE GENOMIC DNA]</scope>
    <source>
        <strain evidence="13 14">NBRC 13090</strain>
    </source>
</reference>
<keyword evidence="7 8" id="KW-0119">Carbohydrate metabolism</keyword>
<dbReference type="GO" id="GO:0005998">
    <property type="term" value="P:xylulose catabolic process"/>
    <property type="evidence" value="ECO:0007669"/>
    <property type="project" value="UniProtKB-UniRule"/>
</dbReference>
<evidence type="ECO:0000256" key="8">
    <source>
        <dbReference type="HAMAP-Rule" id="MF_02220"/>
    </source>
</evidence>
<gene>
    <name evidence="8 10 13" type="primary">xylB</name>
    <name evidence="13" type="ORF">Stube_05870</name>
</gene>
<evidence type="ECO:0000313" key="13">
    <source>
        <dbReference type="EMBL" id="GFE35914.1"/>
    </source>
</evidence>
<name>A0A640UKQ2_9ACTN</name>
<evidence type="ECO:0000256" key="6">
    <source>
        <dbReference type="ARBA" id="ARBA00022840"/>
    </source>
</evidence>
<dbReference type="InterPro" id="IPR000577">
    <property type="entry name" value="Carb_kinase_FGGY"/>
</dbReference>
<keyword evidence="5 8" id="KW-0418">Kinase</keyword>
<dbReference type="InterPro" id="IPR018484">
    <property type="entry name" value="FGGY_N"/>
</dbReference>
<comment type="function">
    <text evidence="8">Catalyzes the phosphorylation of D-xylulose to D-xylulose 5-phosphate.</text>
</comment>
<dbReference type="InterPro" id="IPR006000">
    <property type="entry name" value="Xylulokinase"/>
</dbReference>
<dbReference type="GO" id="GO:0042732">
    <property type="term" value="P:D-xylose metabolic process"/>
    <property type="evidence" value="ECO:0007669"/>
    <property type="project" value="UniProtKB-KW"/>
</dbReference>
<dbReference type="Pfam" id="PF00370">
    <property type="entry name" value="FGGY_N"/>
    <property type="match status" value="1"/>
</dbReference>
<dbReference type="EC" id="2.7.1.17" evidence="8 10"/>
<dbReference type="Pfam" id="PF02782">
    <property type="entry name" value="FGGY_C"/>
    <property type="match status" value="1"/>
</dbReference>
<dbReference type="PANTHER" id="PTHR43095:SF5">
    <property type="entry name" value="XYLULOSE KINASE"/>
    <property type="match status" value="1"/>
</dbReference>
<evidence type="ECO:0000256" key="1">
    <source>
        <dbReference type="ARBA" id="ARBA00009156"/>
    </source>
</evidence>
<feature type="binding site" evidence="8">
    <location>
        <begin position="83"/>
        <end position="84"/>
    </location>
    <ligand>
        <name>substrate</name>
    </ligand>
</feature>
<keyword evidence="2 8" id="KW-0859">Xylose metabolism</keyword>
<evidence type="ECO:0000256" key="4">
    <source>
        <dbReference type="ARBA" id="ARBA00022741"/>
    </source>
</evidence>
<dbReference type="CDD" id="cd07809">
    <property type="entry name" value="ASKHA_NBD_FGGY_BaXK-like"/>
    <property type="match status" value="1"/>
</dbReference>
<evidence type="ECO:0000256" key="3">
    <source>
        <dbReference type="ARBA" id="ARBA00022679"/>
    </source>
</evidence>
<dbReference type="NCBIfam" id="TIGR01312">
    <property type="entry name" value="XylB"/>
    <property type="match status" value="1"/>
</dbReference>
<comment type="caution">
    <text evidence="13">The sequence shown here is derived from an EMBL/GenBank/DDBJ whole genome shotgun (WGS) entry which is preliminary data.</text>
</comment>
<organism evidence="13 14">
    <name type="scientific">Streptomyces tubercidicus</name>
    <dbReference type="NCBI Taxonomy" id="47759"/>
    <lineage>
        <taxon>Bacteria</taxon>
        <taxon>Bacillati</taxon>
        <taxon>Actinomycetota</taxon>
        <taxon>Actinomycetes</taxon>
        <taxon>Kitasatosporales</taxon>
        <taxon>Streptomycetaceae</taxon>
        <taxon>Streptomyces</taxon>
    </lineage>
</organism>
<dbReference type="GeneID" id="96281767"/>
<protein>
    <recommendedName>
        <fullName evidence="8 10">Xylulose kinase</fullName>
        <shortName evidence="8 10">Xylulokinase</shortName>
        <ecNumber evidence="8 10">2.7.1.17</ecNumber>
    </recommendedName>
</protein>
<evidence type="ECO:0000256" key="9">
    <source>
        <dbReference type="RuleBase" id="RU003733"/>
    </source>
</evidence>
<keyword evidence="14" id="KW-1185">Reference proteome</keyword>
<dbReference type="InterPro" id="IPR050406">
    <property type="entry name" value="FGGY_Carb_Kinase"/>
</dbReference>
<dbReference type="PROSITE" id="PS00445">
    <property type="entry name" value="FGGY_KINASES_2"/>
    <property type="match status" value="1"/>
</dbReference>
<feature type="site" description="Important for activity" evidence="8">
    <location>
        <position position="14"/>
    </location>
</feature>
<evidence type="ECO:0000259" key="11">
    <source>
        <dbReference type="Pfam" id="PF00370"/>
    </source>
</evidence>
<dbReference type="PANTHER" id="PTHR43095">
    <property type="entry name" value="SUGAR KINASE"/>
    <property type="match status" value="1"/>
</dbReference>
<dbReference type="Proteomes" id="UP000431826">
    <property type="component" value="Unassembled WGS sequence"/>
</dbReference>
<proteinExistence type="inferred from homology"/>
<dbReference type="SUPFAM" id="SSF53067">
    <property type="entry name" value="Actin-like ATPase domain"/>
    <property type="match status" value="2"/>
</dbReference>
<dbReference type="OrthoDB" id="9805576at2"/>
<comment type="catalytic activity">
    <reaction evidence="8 10">
        <text>D-xylulose + ATP = D-xylulose 5-phosphate + ADP + H(+)</text>
        <dbReference type="Rhea" id="RHEA:10964"/>
        <dbReference type="ChEBI" id="CHEBI:15378"/>
        <dbReference type="ChEBI" id="CHEBI:17140"/>
        <dbReference type="ChEBI" id="CHEBI:30616"/>
        <dbReference type="ChEBI" id="CHEBI:57737"/>
        <dbReference type="ChEBI" id="CHEBI:456216"/>
        <dbReference type="EC" id="2.7.1.17"/>
    </reaction>
</comment>
<keyword evidence="3 8" id="KW-0808">Transferase</keyword>
<dbReference type="HAMAP" id="MF_02220">
    <property type="entry name" value="XylB"/>
    <property type="match status" value="1"/>
</dbReference>
<evidence type="ECO:0000259" key="12">
    <source>
        <dbReference type="Pfam" id="PF02782"/>
    </source>
</evidence>